<keyword evidence="6" id="KW-1185">Reference proteome</keyword>
<proteinExistence type="inferred from homology"/>
<evidence type="ECO:0000313" key="5">
    <source>
        <dbReference type="EMBL" id="EMB16068.1"/>
    </source>
</evidence>
<gene>
    <name evidence="5" type="ORF">RE6C_03204</name>
</gene>
<dbReference type="InterPro" id="IPR050738">
    <property type="entry name" value="Sulfatase"/>
</dbReference>
<evidence type="ECO:0000313" key="6">
    <source>
        <dbReference type="Proteomes" id="UP000011529"/>
    </source>
</evidence>
<comment type="similarity">
    <text evidence="1">Belongs to the sulfatase family.</text>
</comment>
<dbReference type="Proteomes" id="UP000011529">
    <property type="component" value="Unassembled WGS sequence"/>
</dbReference>
<organism evidence="5 6">
    <name type="scientific">Rhodopirellula europaea 6C</name>
    <dbReference type="NCBI Taxonomy" id="1263867"/>
    <lineage>
        <taxon>Bacteria</taxon>
        <taxon>Pseudomonadati</taxon>
        <taxon>Planctomycetota</taxon>
        <taxon>Planctomycetia</taxon>
        <taxon>Pirellulales</taxon>
        <taxon>Pirellulaceae</taxon>
        <taxon>Rhodopirellula</taxon>
    </lineage>
</organism>
<evidence type="ECO:0000256" key="2">
    <source>
        <dbReference type="ARBA" id="ARBA00022801"/>
    </source>
</evidence>
<dbReference type="PANTHER" id="PTHR42693">
    <property type="entry name" value="ARYLSULFATASE FAMILY MEMBER"/>
    <property type="match status" value="1"/>
</dbReference>
<accession>M2B2S7</accession>
<dbReference type="PANTHER" id="PTHR42693:SF53">
    <property type="entry name" value="ENDO-4-O-SULFATASE"/>
    <property type="match status" value="1"/>
</dbReference>
<comment type="caution">
    <text evidence="5">The sequence shown here is derived from an EMBL/GenBank/DDBJ whole genome shotgun (WGS) entry which is preliminary data.</text>
</comment>
<dbReference type="EMBL" id="ANMO01000136">
    <property type="protein sequence ID" value="EMB16068.1"/>
    <property type="molecule type" value="Genomic_DNA"/>
</dbReference>
<evidence type="ECO:0000256" key="1">
    <source>
        <dbReference type="ARBA" id="ARBA00008779"/>
    </source>
</evidence>
<protein>
    <submittedName>
        <fullName evidence="5">Heparan N-sulfatase</fullName>
    </submittedName>
</protein>
<keyword evidence="2" id="KW-0378">Hydrolase</keyword>
<dbReference type="CDD" id="cd16027">
    <property type="entry name" value="SGSH"/>
    <property type="match status" value="1"/>
</dbReference>
<reference evidence="5" key="2">
    <citation type="journal article" date="2013" name="Mar. Genomics">
        <title>Expression of sulfatases in Rhodopirellula baltica and the diversity of sulfatases in the genus Rhodopirellula.</title>
        <authorList>
            <person name="Wegner C.E."/>
            <person name="Richter-Heitmann T."/>
            <person name="Klindworth A."/>
            <person name="Klockow C."/>
            <person name="Richter M."/>
            <person name="Achstetter T."/>
            <person name="Glockner F.O."/>
            <person name="Harder J."/>
        </authorList>
    </citation>
    <scope>NUCLEOTIDE SEQUENCE [LARGE SCALE GENOMIC DNA]</scope>
    <source>
        <strain evidence="5">6C</strain>
    </source>
</reference>
<dbReference type="InterPro" id="IPR017850">
    <property type="entry name" value="Alkaline_phosphatase_core_sf"/>
</dbReference>
<feature type="compositionally biased region" description="Polar residues" evidence="3">
    <location>
        <begin position="393"/>
        <end position="409"/>
    </location>
</feature>
<reference evidence="5" key="1">
    <citation type="submission" date="2012-11" db="EMBL/GenBank/DDBJ databases">
        <title>Permanent draft genomes of Rhodopirellula europaea strain SH398 and 6C.</title>
        <authorList>
            <person name="Richter M."/>
            <person name="Richter-Heitmann T."/>
            <person name="Frank C."/>
            <person name="Harder J."/>
            <person name="Glockner F.O."/>
        </authorList>
    </citation>
    <scope>NUCLEOTIDE SEQUENCE</scope>
    <source>
        <strain evidence="5">6C</strain>
    </source>
</reference>
<evidence type="ECO:0000256" key="3">
    <source>
        <dbReference type="SAM" id="MobiDB-lite"/>
    </source>
</evidence>
<feature type="domain" description="Sulfatase N-terminal" evidence="4">
    <location>
        <begin position="17"/>
        <end position="290"/>
    </location>
</feature>
<dbReference type="InterPro" id="IPR000917">
    <property type="entry name" value="Sulfatase_N"/>
</dbReference>
<dbReference type="GO" id="GO:0004065">
    <property type="term" value="F:arylsulfatase activity"/>
    <property type="evidence" value="ECO:0007669"/>
    <property type="project" value="TreeGrafter"/>
</dbReference>
<dbReference type="Pfam" id="PF00884">
    <property type="entry name" value="Sulfatase"/>
    <property type="match status" value="1"/>
</dbReference>
<feature type="compositionally biased region" description="Basic and acidic residues" evidence="3">
    <location>
        <begin position="369"/>
        <end position="384"/>
    </location>
</feature>
<dbReference type="Gene3D" id="3.40.720.10">
    <property type="entry name" value="Alkaline Phosphatase, subunit A"/>
    <property type="match status" value="1"/>
</dbReference>
<dbReference type="SUPFAM" id="SSF53649">
    <property type="entry name" value="Alkaline phosphatase-like"/>
    <property type="match status" value="1"/>
</dbReference>
<name>M2B2S7_9BACT</name>
<evidence type="ECO:0000259" key="4">
    <source>
        <dbReference type="Pfam" id="PF00884"/>
    </source>
</evidence>
<feature type="region of interest" description="Disordered" evidence="3">
    <location>
        <begin position="367"/>
        <end position="409"/>
    </location>
</feature>
<sequence length="409" mass="45625">MVAAAIIGNQADGNDKPNFVIFIADDHGINHSAPYGQPEYQTPNMQRMAAEGIRLTNAYVAAPTCGPSRAALCTGMMPCRNGIKANHEKELNLGVESLLPQLAAQGYDIVFRGKIAHGRDQPYVTDEVINIRGSIRPEFSLDGVAEYLQQRTDRTRPVALFIGCTFTHRAWPDAGEARMRPEEVTVPAKTFDTLETRREMTRYVEAVERTDRLLGEVRELATKYLPTDNTMTLYTSDHGQSWPFGKWSLYEAGIRTPMIAVWPGKIPAAVTNDAMVSWVDLLPTLIDFAGGESPSDIDGRSLSRVLLNETSQHRDRIFAMHNGGKGEAAYPIRSVRIGHWKYIRNLHPEFYHSTALDVVRKRGKLTLSPHDDLGGSSHQRDRLRMLRRGRSVIQPSSEASTRESSVATR</sequence>
<dbReference type="AlphaFoldDB" id="M2B2S7"/>